<organism evidence="3 4">
    <name type="scientific">Trichoplusia ni</name>
    <name type="common">Cabbage looper</name>
    <dbReference type="NCBI Taxonomy" id="7111"/>
    <lineage>
        <taxon>Eukaryota</taxon>
        <taxon>Metazoa</taxon>
        <taxon>Ecdysozoa</taxon>
        <taxon>Arthropoda</taxon>
        <taxon>Hexapoda</taxon>
        <taxon>Insecta</taxon>
        <taxon>Pterygota</taxon>
        <taxon>Neoptera</taxon>
        <taxon>Endopterygota</taxon>
        <taxon>Lepidoptera</taxon>
        <taxon>Glossata</taxon>
        <taxon>Ditrysia</taxon>
        <taxon>Noctuoidea</taxon>
        <taxon>Noctuidae</taxon>
        <taxon>Plusiinae</taxon>
        <taxon>Trichoplusia</taxon>
    </lineage>
</organism>
<sequence>MATEITYFILFGLLASSRTSTSYRNSGTNHIEFLKRLEEYYDQDKYDSSRDENSSKSHYSDKYRQPYDDSPSTYSKNNQSEETIFQPFENTAKDDVIKYRAVSKLPHLNAFHEAVTEQGASYNMENAGCMEKWAQCTHVVWKVGKMIEQDSPATVGEVLDFLVEYEKILKDKGEVIAHRPRTYDIPSNDGHTGMKINNKYLLRCKGHGCSFNKDNRQGRDGDDINNAGNRYLRHRHHRHENNKNSLRCVGSECGRNREDRDDNDYNDDRYDRNDNRNRDDNDDDRDDREDQDNRDNRNYRDDQNNRDDRDERDNWDNRYNRDNRDDRNDRDNRDDRDARGNWDNRNDRDSRDDTDERDNRDDQDNQDDRDNRDGQDNRDDWDSRDDQDNRDNRDDRDYNKNGKQGLRCVGNKCETNRDNGISRKEFRCRGDNCITDDESEDVDLSDSIKEHPKIQRLLKDREKLINKLKSLMSN</sequence>
<reference evidence="4" key="1">
    <citation type="submission" date="2025-08" db="UniProtKB">
        <authorList>
            <consortium name="RefSeq"/>
        </authorList>
    </citation>
    <scope>IDENTIFICATION</scope>
</reference>
<dbReference type="InParanoid" id="A0A7E5VHI5"/>
<feature type="compositionally biased region" description="Basic and acidic residues" evidence="1">
    <location>
        <begin position="44"/>
        <end position="67"/>
    </location>
</feature>
<dbReference type="OrthoDB" id="7493076at2759"/>
<evidence type="ECO:0000256" key="1">
    <source>
        <dbReference type="SAM" id="MobiDB-lite"/>
    </source>
</evidence>
<dbReference type="GeneID" id="113493942"/>
<evidence type="ECO:0000313" key="4">
    <source>
        <dbReference type="RefSeq" id="XP_026727787.1"/>
    </source>
</evidence>
<gene>
    <name evidence="4" type="primary">LOC113493942</name>
</gene>
<feature type="region of interest" description="Disordered" evidence="1">
    <location>
        <begin position="44"/>
        <end position="79"/>
    </location>
</feature>
<feature type="region of interest" description="Disordered" evidence="1">
    <location>
        <begin position="234"/>
        <end position="406"/>
    </location>
</feature>
<dbReference type="KEGG" id="tnl:113493942"/>
<feature type="compositionally biased region" description="Basic and acidic residues" evidence="1">
    <location>
        <begin position="266"/>
        <end position="279"/>
    </location>
</feature>
<accession>A0A7E5VHI5</accession>
<feature type="signal peptide" evidence="2">
    <location>
        <begin position="1"/>
        <end position="19"/>
    </location>
</feature>
<feature type="compositionally biased region" description="Basic and acidic residues" evidence="1">
    <location>
        <begin position="357"/>
        <end position="400"/>
    </location>
</feature>
<feature type="compositionally biased region" description="Acidic residues" evidence="1">
    <location>
        <begin position="280"/>
        <end position="290"/>
    </location>
</feature>
<keyword evidence="2" id="KW-0732">Signal</keyword>
<name>A0A7E5VHI5_TRINI</name>
<dbReference type="AlphaFoldDB" id="A0A7E5VHI5"/>
<feature type="compositionally biased region" description="Basic and acidic residues" evidence="1">
    <location>
        <begin position="291"/>
        <end position="351"/>
    </location>
</feature>
<evidence type="ECO:0000256" key="2">
    <source>
        <dbReference type="SAM" id="SignalP"/>
    </source>
</evidence>
<dbReference type="RefSeq" id="XP_026727787.1">
    <property type="nucleotide sequence ID" value="XM_026871986.1"/>
</dbReference>
<dbReference type="Proteomes" id="UP000322000">
    <property type="component" value="Chromosome 5"/>
</dbReference>
<evidence type="ECO:0000313" key="3">
    <source>
        <dbReference type="Proteomes" id="UP000322000"/>
    </source>
</evidence>
<keyword evidence="3" id="KW-1185">Reference proteome</keyword>
<feature type="chain" id="PRO_5028944311" evidence="2">
    <location>
        <begin position="20"/>
        <end position="474"/>
    </location>
</feature>
<proteinExistence type="predicted"/>
<protein>
    <submittedName>
        <fullName evidence="4">Uncharacterized protein</fullName>
    </submittedName>
</protein>
<feature type="compositionally biased region" description="Polar residues" evidence="1">
    <location>
        <begin position="70"/>
        <end position="79"/>
    </location>
</feature>